<proteinExistence type="inferred from homology"/>
<evidence type="ECO:0000259" key="5">
    <source>
        <dbReference type="Pfam" id="PF14748"/>
    </source>
</evidence>
<dbReference type="UniPathway" id="UPA00098">
    <property type="reaction ID" value="UER00361"/>
</dbReference>
<dbReference type="NCBIfam" id="NF005814">
    <property type="entry name" value="PRK07680.1"/>
    <property type="match status" value="1"/>
</dbReference>
<protein>
    <recommendedName>
        <fullName evidence="2">Pyrroline-5-carboxylate reductase</fullName>
        <shortName evidence="2">P5C reductase</shortName>
        <shortName evidence="2">P5CR</shortName>
        <ecNumber evidence="2">1.5.1.2</ecNumber>
    </recommendedName>
    <alternativeName>
        <fullName evidence="2">PCA reductase</fullName>
    </alternativeName>
</protein>
<organism evidence="6 7">
    <name type="scientific">Alteribacter keqinensis</name>
    <dbReference type="NCBI Taxonomy" id="2483800"/>
    <lineage>
        <taxon>Bacteria</taxon>
        <taxon>Bacillati</taxon>
        <taxon>Bacillota</taxon>
        <taxon>Bacilli</taxon>
        <taxon>Bacillales</taxon>
        <taxon>Bacillaceae</taxon>
        <taxon>Alteribacter</taxon>
    </lineage>
</organism>
<feature type="binding site" evidence="3">
    <location>
        <begin position="18"/>
        <end position="23"/>
    </location>
    <ligand>
        <name>NADP(+)</name>
        <dbReference type="ChEBI" id="CHEBI:58349"/>
    </ligand>
</feature>
<dbReference type="Pfam" id="PF03807">
    <property type="entry name" value="F420_oxidored"/>
    <property type="match status" value="1"/>
</dbReference>
<dbReference type="GO" id="GO:0004735">
    <property type="term" value="F:pyrroline-5-carboxylate reductase activity"/>
    <property type="evidence" value="ECO:0007669"/>
    <property type="project" value="UniProtKB-UniRule"/>
</dbReference>
<dbReference type="SUPFAM" id="SSF51735">
    <property type="entry name" value="NAD(P)-binding Rossmann-fold domains"/>
    <property type="match status" value="1"/>
</dbReference>
<dbReference type="Gene3D" id="1.10.3730.10">
    <property type="entry name" value="ProC C-terminal domain-like"/>
    <property type="match status" value="1"/>
</dbReference>
<dbReference type="PIRSF" id="PIRSF000193">
    <property type="entry name" value="Pyrrol-5-carb_rd"/>
    <property type="match status" value="1"/>
</dbReference>
<dbReference type="Pfam" id="PF14748">
    <property type="entry name" value="P5CR_dimer"/>
    <property type="match status" value="1"/>
</dbReference>
<evidence type="ECO:0000259" key="4">
    <source>
        <dbReference type="Pfam" id="PF03807"/>
    </source>
</evidence>
<dbReference type="OrthoDB" id="9805754at2"/>
<feature type="domain" description="Pyrroline-5-carboxylate reductase catalytic N-terminal" evidence="4">
    <location>
        <begin position="14"/>
        <end position="109"/>
    </location>
</feature>
<comment type="catalytic activity">
    <reaction evidence="2">
        <text>L-proline + NAD(+) = (S)-1-pyrroline-5-carboxylate + NADH + 2 H(+)</text>
        <dbReference type="Rhea" id="RHEA:14105"/>
        <dbReference type="ChEBI" id="CHEBI:15378"/>
        <dbReference type="ChEBI" id="CHEBI:17388"/>
        <dbReference type="ChEBI" id="CHEBI:57540"/>
        <dbReference type="ChEBI" id="CHEBI:57945"/>
        <dbReference type="ChEBI" id="CHEBI:60039"/>
        <dbReference type="EC" id="1.5.1.2"/>
    </reaction>
</comment>
<dbReference type="Gene3D" id="3.40.50.720">
    <property type="entry name" value="NAD(P)-binding Rossmann-like Domain"/>
    <property type="match status" value="1"/>
</dbReference>
<dbReference type="PANTHER" id="PTHR11645:SF51">
    <property type="entry name" value="COME OPERON PROTEIN 4"/>
    <property type="match status" value="1"/>
</dbReference>
<sequence length="291" mass="32337">MENTCEKEGLRLRKIGFIGTGSMGRILIEAILESKAALPTQLTIHNRTIEKACAIAEQYKGISVSASLPLLIKKCDWIFLCVKPLQMIPILNEYKEYLTPEKTLISITSPLSLDQLEGIVNCRTVVRFIPSIVNRAGCGPSLITYGTSSQEDQKKSLREFLSCFSSPLEIDESITRVSSDIASCGPAFISFLVEKLIEAAVAETNITKEEATYIAENMLIGYGALLQEKLFTLSTLQKRVTVPGGVTGEGLKVLNEETGDMFHKLFVKTHEKFDEDKYFIQKQLEKEQKGS</sequence>
<comment type="function">
    <text evidence="2">Catalyzes the reduction of 1-pyrroline-5-carboxylate (PCA) to L-proline.</text>
</comment>
<dbReference type="EC" id="1.5.1.2" evidence="2"/>
<comment type="similarity">
    <text evidence="1 2">Belongs to the pyrroline-5-carboxylate reductase family.</text>
</comment>
<keyword evidence="2" id="KW-0028">Amino-acid biosynthesis</keyword>
<dbReference type="GO" id="GO:0005737">
    <property type="term" value="C:cytoplasm"/>
    <property type="evidence" value="ECO:0007669"/>
    <property type="project" value="UniProtKB-SubCell"/>
</dbReference>
<name>A0A3M7TV13_9BACI</name>
<evidence type="ECO:0000313" key="7">
    <source>
        <dbReference type="Proteomes" id="UP000278746"/>
    </source>
</evidence>
<evidence type="ECO:0000256" key="3">
    <source>
        <dbReference type="PIRSR" id="PIRSR000193-1"/>
    </source>
</evidence>
<dbReference type="Proteomes" id="UP000278746">
    <property type="component" value="Unassembled WGS sequence"/>
</dbReference>
<accession>A0A3M7TV13</accession>
<keyword evidence="2" id="KW-0560">Oxidoreductase</keyword>
<comment type="catalytic activity">
    <reaction evidence="2">
        <text>L-proline + NADP(+) = (S)-1-pyrroline-5-carboxylate + NADPH + 2 H(+)</text>
        <dbReference type="Rhea" id="RHEA:14109"/>
        <dbReference type="ChEBI" id="CHEBI:15378"/>
        <dbReference type="ChEBI" id="CHEBI:17388"/>
        <dbReference type="ChEBI" id="CHEBI:57783"/>
        <dbReference type="ChEBI" id="CHEBI:58349"/>
        <dbReference type="ChEBI" id="CHEBI:60039"/>
        <dbReference type="EC" id="1.5.1.2"/>
    </reaction>
</comment>
<keyword evidence="2" id="KW-0641">Proline biosynthesis</keyword>
<dbReference type="PROSITE" id="PS00521">
    <property type="entry name" value="P5CR"/>
    <property type="match status" value="1"/>
</dbReference>
<dbReference type="PANTHER" id="PTHR11645">
    <property type="entry name" value="PYRROLINE-5-CARBOXYLATE REDUCTASE"/>
    <property type="match status" value="1"/>
</dbReference>
<dbReference type="InterPro" id="IPR008927">
    <property type="entry name" value="6-PGluconate_DH-like_C_sf"/>
</dbReference>
<dbReference type="RefSeq" id="WP_122896366.1">
    <property type="nucleotide sequence ID" value="NZ_RHIB01000001.1"/>
</dbReference>
<keyword evidence="7" id="KW-1185">Reference proteome</keyword>
<keyword evidence="2" id="KW-0963">Cytoplasm</keyword>
<dbReference type="InterPro" id="IPR028939">
    <property type="entry name" value="P5C_Rdtase_cat_N"/>
</dbReference>
<dbReference type="InterPro" id="IPR000304">
    <property type="entry name" value="Pyrroline-COOH_reductase"/>
</dbReference>
<evidence type="ECO:0000256" key="1">
    <source>
        <dbReference type="ARBA" id="ARBA00005525"/>
    </source>
</evidence>
<gene>
    <name evidence="2" type="primary">proC</name>
    <name evidence="6" type="ORF">EBO34_02425</name>
</gene>
<evidence type="ECO:0000256" key="2">
    <source>
        <dbReference type="HAMAP-Rule" id="MF_01925"/>
    </source>
</evidence>
<evidence type="ECO:0000313" key="6">
    <source>
        <dbReference type="EMBL" id="RNA68842.1"/>
    </source>
</evidence>
<comment type="caution">
    <text evidence="6">The sequence shown here is derived from an EMBL/GenBank/DDBJ whole genome shotgun (WGS) entry which is preliminary data.</text>
</comment>
<dbReference type="SUPFAM" id="SSF48179">
    <property type="entry name" value="6-phosphogluconate dehydrogenase C-terminal domain-like"/>
    <property type="match status" value="1"/>
</dbReference>
<dbReference type="AlphaFoldDB" id="A0A3M7TV13"/>
<comment type="pathway">
    <text evidence="2">Amino-acid biosynthesis; L-proline biosynthesis; L-proline from L-glutamate 5-semialdehyde: step 1/1.</text>
</comment>
<dbReference type="InterPro" id="IPR053790">
    <property type="entry name" value="P5CR-like_CS"/>
</dbReference>
<dbReference type="InterPro" id="IPR029036">
    <property type="entry name" value="P5CR_dimer"/>
</dbReference>
<dbReference type="InterPro" id="IPR036291">
    <property type="entry name" value="NAD(P)-bd_dom_sf"/>
</dbReference>
<dbReference type="EMBL" id="RHIB01000001">
    <property type="protein sequence ID" value="RNA68842.1"/>
    <property type="molecule type" value="Genomic_DNA"/>
</dbReference>
<dbReference type="HAMAP" id="MF_01925">
    <property type="entry name" value="P5C_reductase"/>
    <property type="match status" value="1"/>
</dbReference>
<dbReference type="GO" id="GO:0055129">
    <property type="term" value="P:L-proline biosynthetic process"/>
    <property type="evidence" value="ECO:0007669"/>
    <property type="project" value="UniProtKB-UniRule"/>
</dbReference>
<feature type="domain" description="Pyrroline-5-carboxylate reductase dimerisation" evidence="5">
    <location>
        <begin position="173"/>
        <end position="273"/>
    </location>
</feature>
<reference evidence="6 7" key="1">
    <citation type="submission" date="2018-10" db="EMBL/GenBank/DDBJ databases">
        <title>Bacillus Keqinensis sp. nov., a moderately halophilic bacterium isolated from a saline-alkaline lake.</title>
        <authorList>
            <person name="Wang H."/>
        </authorList>
    </citation>
    <scope>NUCLEOTIDE SEQUENCE [LARGE SCALE GENOMIC DNA]</scope>
    <source>
        <strain evidence="6 7">KQ-3</strain>
    </source>
</reference>
<keyword evidence="2 3" id="KW-0521">NADP</keyword>
<comment type="subcellular location">
    <subcellularLocation>
        <location evidence="2">Cytoplasm</location>
    </subcellularLocation>
</comment>